<evidence type="ECO:0000313" key="2">
    <source>
        <dbReference type="Proteomes" id="UP000821853"/>
    </source>
</evidence>
<dbReference type="EMBL" id="JABSTR010000001">
    <property type="protein sequence ID" value="KAH9360269.1"/>
    <property type="molecule type" value="Genomic_DNA"/>
</dbReference>
<proteinExistence type="predicted"/>
<dbReference type="OrthoDB" id="6503380at2759"/>
<dbReference type="OMA" id="TTEACYQ"/>
<protein>
    <submittedName>
        <fullName evidence="1">Uncharacterized protein</fullName>
    </submittedName>
</protein>
<sequence>MSGPVTNVAPPAAATSLERTGPSLPKLAITPFCGYLCRWNEFWELFDQMINKNSGLSVCEKFHYLRLFLKGDAASAIGRLPTTEACYQDSLAMLKKRFGDCTRLEQEYFARLRMINPVRSSRDTSGLRKLSDQVSATNRGLETLGVKRSSFSSMLSDIL</sequence>
<comment type="caution">
    <text evidence="1">The sequence shown here is derived from an EMBL/GenBank/DDBJ whole genome shotgun (WGS) entry which is preliminary data.</text>
</comment>
<gene>
    <name evidence="1" type="ORF">HPB48_005721</name>
</gene>
<reference evidence="1 2" key="1">
    <citation type="journal article" date="2020" name="Cell">
        <title>Large-Scale Comparative Analyses of Tick Genomes Elucidate Their Genetic Diversity and Vector Capacities.</title>
        <authorList>
            <consortium name="Tick Genome and Microbiome Consortium (TIGMIC)"/>
            <person name="Jia N."/>
            <person name="Wang J."/>
            <person name="Shi W."/>
            <person name="Du L."/>
            <person name="Sun Y."/>
            <person name="Zhan W."/>
            <person name="Jiang J.F."/>
            <person name="Wang Q."/>
            <person name="Zhang B."/>
            <person name="Ji P."/>
            <person name="Bell-Sakyi L."/>
            <person name="Cui X.M."/>
            <person name="Yuan T.T."/>
            <person name="Jiang B.G."/>
            <person name="Yang W.F."/>
            <person name="Lam T.T."/>
            <person name="Chang Q.C."/>
            <person name="Ding S.J."/>
            <person name="Wang X.J."/>
            <person name="Zhu J.G."/>
            <person name="Ruan X.D."/>
            <person name="Zhao L."/>
            <person name="Wei J.T."/>
            <person name="Ye R.Z."/>
            <person name="Que T.C."/>
            <person name="Du C.H."/>
            <person name="Zhou Y.H."/>
            <person name="Cheng J.X."/>
            <person name="Dai P.F."/>
            <person name="Guo W.B."/>
            <person name="Han X.H."/>
            <person name="Huang E.J."/>
            <person name="Li L.F."/>
            <person name="Wei W."/>
            <person name="Gao Y.C."/>
            <person name="Liu J.Z."/>
            <person name="Shao H.Z."/>
            <person name="Wang X."/>
            <person name="Wang C.C."/>
            <person name="Yang T.C."/>
            <person name="Huo Q.B."/>
            <person name="Li W."/>
            <person name="Chen H.Y."/>
            <person name="Chen S.E."/>
            <person name="Zhou L.G."/>
            <person name="Ni X.B."/>
            <person name="Tian J.H."/>
            <person name="Sheng Y."/>
            <person name="Liu T."/>
            <person name="Pan Y.S."/>
            <person name="Xia L.Y."/>
            <person name="Li J."/>
            <person name="Zhao F."/>
            <person name="Cao W.C."/>
        </authorList>
    </citation>
    <scope>NUCLEOTIDE SEQUENCE [LARGE SCALE GENOMIC DNA]</scope>
    <source>
        <strain evidence="1">HaeL-2018</strain>
    </source>
</reference>
<dbReference type="PANTHER" id="PTHR22954:SF3">
    <property type="entry name" value="PROTEIN CBG08539"/>
    <property type="match status" value="1"/>
</dbReference>
<organism evidence="1 2">
    <name type="scientific">Haemaphysalis longicornis</name>
    <name type="common">Bush tick</name>
    <dbReference type="NCBI Taxonomy" id="44386"/>
    <lineage>
        <taxon>Eukaryota</taxon>
        <taxon>Metazoa</taxon>
        <taxon>Ecdysozoa</taxon>
        <taxon>Arthropoda</taxon>
        <taxon>Chelicerata</taxon>
        <taxon>Arachnida</taxon>
        <taxon>Acari</taxon>
        <taxon>Parasitiformes</taxon>
        <taxon>Ixodida</taxon>
        <taxon>Ixodoidea</taxon>
        <taxon>Ixodidae</taxon>
        <taxon>Haemaphysalinae</taxon>
        <taxon>Haemaphysalis</taxon>
    </lineage>
</organism>
<dbReference type="InterPro" id="IPR005312">
    <property type="entry name" value="DUF1759"/>
</dbReference>
<evidence type="ECO:0000313" key="1">
    <source>
        <dbReference type="EMBL" id="KAH9360269.1"/>
    </source>
</evidence>
<accession>A0A9J6FBG5</accession>
<name>A0A9J6FBG5_HAELO</name>
<dbReference type="VEuPathDB" id="VectorBase:HLOH_055982"/>
<dbReference type="PANTHER" id="PTHR22954">
    <property type="entry name" value="RETROVIRAL PROTEASE-RELATED"/>
    <property type="match status" value="1"/>
</dbReference>
<dbReference type="Proteomes" id="UP000821853">
    <property type="component" value="Chromosome 1"/>
</dbReference>
<keyword evidence="2" id="KW-1185">Reference proteome</keyword>
<dbReference type="AlphaFoldDB" id="A0A9J6FBG5"/>
<dbReference type="Pfam" id="PF03564">
    <property type="entry name" value="DUF1759"/>
    <property type="match status" value="1"/>
</dbReference>